<dbReference type="Gene3D" id="3.50.50.60">
    <property type="entry name" value="FAD/NAD(P)-binding domain"/>
    <property type="match status" value="2"/>
</dbReference>
<evidence type="ECO:0000256" key="12">
    <source>
        <dbReference type="ARBA" id="ARBA00023014"/>
    </source>
</evidence>
<dbReference type="InterPro" id="IPR005117">
    <property type="entry name" value="NiRdtase/SiRdtase_haem-b_fer"/>
</dbReference>
<evidence type="ECO:0000256" key="8">
    <source>
        <dbReference type="ARBA" id="ARBA00022723"/>
    </source>
</evidence>
<dbReference type="Gene3D" id="1.10.10.1100">
    <property type="entry name" value="BFD-like [2Fe-2S]-binding domain"/>
    <property type="match status" value="1"/>
</dbReference>
<feature type="domain" description="BFD-like [2Fe-2S]-binding" evidence="19">
    <location>
        <begin position="480"/>
        <end position="529"/>
    </location>
</feature>
<dbReference type="PANTHER" id="PTHR43809">
    <property type="entry name" value="NITRITE REDUCTASE (NADH) LARGE SUBUNIT"/>
    <property type="match status" value="1"/>
</dbReference>
<gene>
    <name evidence="22" type="ORF">C6Y53_09920</name>
</gene>
<dbReference type="KEGG" id="thas:C6Y53_09920"/>
<protein>
    <submittedName>
        <fullName evidence="22">NAD(P)/FAD-dependent oxidoreductase</fullName>
    </submittedName>
</protein>
<comment type="similarity">
    <text evidence="3">Belongs to the nitrite and sulfite reductase 4Fe-4S domain family.</text>
</comment>
<evidence type="ECO:0000256" key="10">
    <source>
        <dbReference type="ARBA" id="ARBA00023002"/>
    </source>
</evidence>
<feature type="binding site" description="axial binding residue" evidence="16">
    <location>
        <position position="681"/>
    </location>
    <ligand>
        <name>siroheme</name>
        <dbReference type="ChEBI" id="CHEBI:60052"/>
    </ligand>
    <ligandPart>
        <name>Fe</name>
        <dbReference type="ChEBI" id="CHEBI:18248"/>
    </ligandPart>
</feature>
<dbReference type="InterPro" id="IPR052034">
    <property type="entry name" value="NasD-like"/>
</dbReference>
<dbReference type="FunFam" id="3.50.50.60:FF:000033">
    <property type="entry name" value="Nitrite reductase [NAD(P)H], large subunit"/>
    <property type="match status" value="1"/>
</dbReference>
<evidence type="ECO:0000259" key="21">
    <source>
        <dbReference type="Pfam" id="PF18267"/>
    </source>
</evidence>
<evidence type="ECO:0000256" key="3">
    <source>
        <dbReference type="ARBA" id="ARBA00010429"/>
    </source>
</evidence>
<feature type="domain" description="Nitrite/Sulfite reductase ferredoxin-like" evidence="18">
    <location>
        <begin position="554"/>
        <end position="618"/>
    </location>
</feature>
<dbReference type="InterPro" id="IPR036136">
    <property type="entry name" value="Nit/Sulf_reduc_fer-like_dom_sf"/>
</dbReference>
<dbReference type="SUPFAM" id="SSF55124">
    <property type="entry name" value="Nitrite/Sulfite reductase N-terminal domain-like"/>
    <property type="match status" value="1"/>
</dbReference>
<dbReference type="CDD" id="cd19944">
    <property type="entry name" value="NirB_Fer2_BFD-like_2"/>
    <property type="match status" value="1"/>
</dbReference>
<keyword evidence="4 16" id="KW-0004">4Fe-4S</keyword>
<organism evidence="22 23">
    <name type="scientific">Pukyongiella litopenaei</name>
    <dbReference type="NCBI Taxonomy" id="2605946"/>
    <lineage>
        <taxon>Bacteria</taxon>
        <taxon>Pseudomonadati</taxon>
        <taxon>Pseudomonadota</taxon>
        <taxon>Alphaproteobacteria</taxon>
        <taxon>Rhodobacterales</taxon>
        <taxon>Paracoccaceae</taxon>
        <taxon>Pukyongiella</taxon>
    </lineage>
</organism>
<dbReference type="InterPro" id="IPR036188">
    <property type="entry name" value="FAD/NAD-bd_sf"/>
</dbReference>
<comment type="cofactor">
    <cofactor evidence="16">
        <name>[4Fe-4S] cluster</name>
        <dbReference type="ChEBI" id="CHEBI:49883"/>
    </cofactor>
    <text evidence="16">Binds 1 [4Fe-4S] cluster per subunit.</text>
</comment>
<comment type="cofactor">
    <cofactor evidence="14">
        <name>[2Fe-2S] cluster</name>
        <dbReference type="ChEBI" id="CHEBI:190135"/>
    </cofactor>
</comment>
<keyword evidence="11 16" id="KW-0408">Iron</keyword>
<dbReference type="Pfam" id="PF04324">
    <property type="entry name" value="Fer2_BFD"/>
    <property type="match status" value="2"/>
</dbReference>
<dbReference type="PANTHER" id="PTHR43809:SF1">
    <property type="entry name" value="NITRITE REDUCTASE (NADH) LARGE SUBUNIT"/>
    <property type="match status" value="1"/>
</dbReference>
<dbReference type="SUPFAM" id="SSF56014">
    <property type="entry name" value="Nitrite and sulphite reductase 4Fe-4S domain-like"/>
    <property type="match status" value="1"/>
</dbReference>
<evidence type="ECO:0000256" key="2">
    <source>
        <dbReference type="ARBA" id="ARBA00005096"/>
    </source>
</evidence>
<evidence type="ECO:0000256" key="9">
    <source>
        <dbReference type="ARBA" id="ARBA00022827"/>
    </source>
</evidence>
<evidence type="ECO:0000256" key="1">
    <source>
        <dbReference type="ARBA" id="ARBA00001974"/>
    </source>
</evidence>
<keyword evidence="9 15" id="KW-0274">FAD</keyword>
<dbReference type="GO" id="GO:0051539">
    <property type="term" value="F:4 iron, 4 sulfur cluster binding"/>
    <property type="evidence" value="ECO:0007669"/>
    <property type="project" value="UniProtKB-KW"/>
</dbReference>
<dbReference type="Pfam" id="PF03460">
    <property type="entry name" value="NIR_SIR_ferr"/>
    <property type="match status" value="1"/>
</dbReference>
<dbReference type="Pfam" id="PF01077">
    <property type="entry name" value="NIR_SIR"/>
    <property type="match status" value="1"/>
</dbReference>
<evidence type="ECO:0000313" key="22">
    <source>
        <dbReference type="EMBL" id="AVO37989.1"/>
    </source>
</evidence>
<dbReference type="InterPro" id="IPR006067">
    <property type="entry name" value="NO2/SO3_Rdtase_4Fe4S_dom"/>
</dbReference>
<evidence type="ECO:0000256" key="4">
    <source>
        <dbReference type="ARBA" id="ARBA00022485"/>
    </source>
</evidence>
<dbReference type="GO" id="GO:0051537">
    <property type="term" value="F:2 iron, 2 sulfur cluster binding"/>
    <property type="evidence" value="ECO:0007669"/>
    <property type="project" value="UniProtKB-KW"/>
</dbReference>
<keyword evidence="23" id="KW-1185">Reference proteome</keyword>
<dbReference type="Pfam" id="PF18267">
    <property type="entry name" value="Rubredoxin_C"/>
    <property type="match status" value="1"/>
</dbReference>
<name>A0A2S0MQ20_9RHOB</name>
<feature type="binding site" evidence="16">
    <location>
        <position position="637"/>
    </location>
    <ligand>
        <name>[4Fe-4S] cluster</name>
        <dbReference type="ChEBI" id="CHEBI:49883"/>
    </ligand>
</feature>
<evidence type="ECO:0000256" key="13">
    <source>
        <dbReference type="ARBA" id="ARBA00023063"/>
    </source>
</evidence>
<feature type="binding site" evidence="16">
    <location>
        <position position="681"/>
    </location>
    <ligand>
        <name>[4Fe-4S] cluster</name>
        <dbReference type="ChEBI" id="CHEBI:49883"/>
    </ligand>
</feature>
<dbReference type="InterPro" id="IPR045854">
    <property type="entry name" value="NO2/SO3_Rdtase_4Fe4S_sf"/>
</dbReference>
<feature type="domain" description="FAD/NAD(P)-binding" evidence="20">
    <location>
        <begin position="4"/>
        <end position="277"/>
    </location>
</feature>
<dbReference type="InterPro" id="IPR012744">
    <property type="entry name" value="Nitri_red_NirB"/>
</dbReference>
<reference evidence="23" key="1">
    <citation type="submission" date="2018-03" db="EMBL/GenBank/DDBJ databases">
        <title>Genomic analysis of the strain SH-1 isolated from shrimp intestine.</title>
        <authorList>
            <person name="Kim Y.-S."/>
            <person name="Kim S.-E."/>
            <person name="Kim K.-H."/>
        </authorList>
    </citation>
    <scope>NUCLEOTIDE SEQUENCE [LARGE SCALE GENOMIC DNA]</scope>
    <source>
        <strain evidence="23">SH-1</strain>
    </source>
</reference>
<feature type="binding site" evidence="16">
    <location>
        <position position="643"/>
    </location>
    <ligand>
        <name>[4Fe-4S] cluster</name>
        <dbReference type="ChEBI" id="CHEBI:49883"/>
    </ligand>
</feature>
<dbReference type="GO" id="GO:0098809">
    <property type="term" value="F:nitrite reductase activity"/>
    <property type="evidence" value="ECO:0007669"/>
    <property type="project" value="InterPro"/>
</dbReference>
<dbReference type="GO" id="GO:0020037">
    <property type="term" value="F:heme binding"/>
    <property type="evidence" value="ECO:0007669"/>
    <property type="project" value="InterPro"/>
</dbReference>
<dbReference type="EMBL" id="CP027665">
    <property type="protein sequence ID" value="AVO37989.1"/>
    <property type="molecule type" value="Genomic_DNA"/>
</dbReference>
<dbReference type="InterPro" id="IPR016156">
    <property type="entry name" value="FAD/NAD-linked_Rdtase_dimer_sf"/>
</dbReference>
<dbReference type="GO" id="GO:0046872">
    <property type="term" value="F:metal ion binding"/>
    <property type="evidence" value="ECO:0007669"/>
    <property type="project" value="UniProtKB-KW"/>
</dbReference>
<dbReference type="SUPFAM" id="SSF51905">
    <property type="entry name" value="FAD/NAD(P)-binding domain"/>
    <property type="match status" value="2"/>
</dbReference>
<feature type="domain" description="BFD-like [2Fe-2S]-binding" evidence="19">
    <location>
        <begin position="418"/>
        <end position="465"/>
    </location>
</feature>
<dbReference type="AlphaFoldDB" id="A0A2S0MQ20"/>
<dbReference type="Gene3D" id="3.30.390.30">
    <property type="match status" value="1"/>
</dbReference>
<sequence>MTQKLVIIGAGMASGRVIETLVDTDPGAYDITLFNAEPRGNYNRIMLSPVLSGEKTYEEIVTHDDDWYARHDVTCRFGEHVIGIDRGRKVVVGQNGEAPYDKLIVATGSAPFIIPVPGRDLPGVITYRDLDDTNAMIDAARQGGKAVVIGGGLLGLEAAAGLAERGIKVTVVHLMGHLMERQLDEAAGYLLRGDLERRGITIRTGASTKAILGEDRAEAVLLEDGVTLGADLVVMAVGIRPETRLATDAGLAVARGIEVDAHMQTSDPDIYAVGECVEYDGHLFGLVAPLYDQAGVLARTLTGAPDAFVVRDIATKLKVTGCDLFSAGDFADGPGREDIVFRDPARGIYKRLVIEGDRLVGAVMYGDTADGNWFFGLIKDGTEIDEMRDTLIFGPAYQGGTRADPLSAVAALPRDAEICGCNGICKGTIVDAIEGGATDLGAIRAQTRASASCGTCTGLVEQLLQMTMGEGFEMPAAQPICGCCDLTHEDVRRLIKAQKLKSQAAVWQELGWKTPNGCHVCRPAVNFYLLADWPLDYRDDPQSRFVNERKHANIQKDGTFSVVPRMWGGITNAGELRAIADAADKYNVPTVKVTGGQRIDLLGVRGEDLPHIWADLNKAGLVSGHAYSKGLRTVKTCVGTDHCRFGTQDSTGLGIRLEQLLWGSWTPHKVKLGVSGCPRNCAEATCKDIGIICVDSGYQVGVGGAAGMDVKETERLIDVATEAEAIEVTVAFVQLYRENARYLDRPYKWLGKVGLDWVKERIMNADERARLIGAFELSQSIYRKDPWAEQAQTRAASYAPLADLTLEAAE</sequence>
<dbReference type="InterPro" id="IPR017121">
    <property type="entry name" value="Nitrite_Rdtase_lsu"/>
</dbReference>
<dbReference type="NCBIfam" id="TIGR02374">
    <property type="entry name" value="nitri_red_nirB"/>
    <property type="match status" value="1"/>
</dbReference>
<comment type="pathway">
    <text evidence="2">Nitrogen metabolism; nitrate reduction (assimilation).</text>
</comment>
<dbReference type="InterPro" id="IPR041575">
    <property type="entry name" value="Rubredoxin_C"/>
</dbReference>
<keyword evidence="6 15" id="KW-0285">Flavoprotein</keyword>
<dbReference type="InterPro" id="IPR006066">
    <property type="entry name" value="NO2/SO3_Rdtase_FeS/sirohaem_BS"/>
</dbReference>
<comment type="cofactor">
    <cofactor evidence="1 15">
        <name>FAD</name>
        <dbReference type="ChEBI" id="CHEBI:57692"/>
    </cofactor>
</comment>
<evidence type="ECO:0000256" key="15">
    <source>
        <dbReference type="PIRNR" id="PIRNR037149"/>
    </source>
</evidence>
<dbReference type="PROSITE" id="PS00365">
    <property type="entry name" value="NIR_SIR"/>
    <property type="match status" value="1"/>
</dbReference>
<evidence type="ECO:0000256" key="14">
    <source>
        <dbReference type="ARBA" id="ARBA00034078"/>
    </source>
</evidence>
<dbReference type="Pfam" id="PF07992">
    <property type="entry name" value="Pyr_redox_2"/>
    <property type="match status" value="1"/>
</dbReference>
<dbReference type="UniPathway" id="UPA00653"/>
<dbReference type="GO" id="GO:0050661">
    <property type="term" value="F:NADP binding"/>
    <property type="evidence" value="ECO:0007669"/>
    <property type="project" value="UniProtKB-UniRule"/>
</dbReference>
<evidence type="ECO:0000259" key="18">
    <source>
        <dbReference type="Pfam" id="PF03460"/>
    </source>
</evidence>
<dbReference type="RefSeq" id="WP_106472307.1">
    <property type="nucleotide sequence ID" value="NZ_CP027665.1"/>
</dbReference>
<evidence type="ECO:0000313" key="23">
    <source>
        <dbReference type="Proteomes" id="UP000237655"/>
    </source>
</evidence>
<comment type="cofactor">
    <cofactor evidence="16">
        <name>siroheme</name>
        <dbReference type="ChEBI" id="CHEBI:60052"/>
    </cofactor>
    <text evidence="16">Binds 1 siroheme per subunit.</text>
</comment>
<feature type="domain" description="NADH-rubredoxin oxidoreductase C-terminal" evidence="21">
    <location>
        <begin position="314"/>
        <end position="381"/>
    </location>
</feature>
<dbReference type="PRINTS" id="PR00397">
    <property type="entry name" value="SIROHAEM"/>
</dbReference>
<dbReference type="InterPro" id="IPR007419">
    <property type="entry name" value="BFD-like_2Fe2S-bd_dom"/>
</dbReference>
<keyword evidence="8 16" id="KW-0479">Metal-binding</keyword>
<keyword evidence="13 15" id="KW-0534">Nitrate assimilation</keyword>
<evidence type="ECO:0000259" key="20">
    <source>
        <dbReference type="Pfam" id="PF07992"/>
    </source>
</evidence>
<accession>A0A2S0MQ20</accession>
<dbReference type="Proteomes" id="UP000237655">
    <property type="component" value="Chromosome"/>
</dbReference>
<dbReference type="GO" id="GO:0042128">
    <property type="term" value="P:nitrate assimilation"/>
    <property type="evidence" value="ECO:0007669"/>
    <property type="project" value="UniProtKB-UniRule"/>
</dbReference>
<evidence type="ECO:0000256" key="7">
    <source>
        <dbReference type="ARBA" id="ARBA00022714"/>
    </source>
</evidence>
<feature type="domain" description="Nitrite/sulphite reductase 4Fe-4S" evidence="17">
    <location>
        <begin position="629"/>
        <end position="764"/>
    </location>
</feature>
<dbReference type="GO" id="GO:0050660">
    <property type="term" value="F:flavin adenine dinucleotide binding"/>
    <property type="evidence" value="ECO:0007669"/>
    <property type="project" value="UniProtKB-UniRule"/>
</dbReference>
<dbReference type="InterPro" id="IPR041854">
    <property type="entry name" value="BFD-like_2Fe2S-bd_dom_sf"/>
</dbReference>
<keyword evidence="5 16" id="KW-0349">Heme</keyword>
<evidence type="ECO:0000256" key="11">
    <source>
        <dbReference type="ARBA" id="ARBA00023004"/>
    </source>
</evidence>
<evidence type="ECO:0000256" key="5">
    <source>
        <dbReference type="ARBA" id="ARBA00022617"/>
    </source>
</evidence>
<evidence type="ECO:0000259" key="17">
    <source>
        <dbReference type="Pfam" id="PF01077"/>
    </source>
</evidence>
<dbReference type="PIRSF" id="PIRSF037149">
    <property type="entry name" value="NirB"/>
    <property type="match status" value="1"/>
</dbReference>
<keyword evidence="7" id="KW-0001">2Fe-2S</keyword>
<feature type="binding site" evidence="16">
    <location>
        <position position="677"/>
    </location>
    <ligand>
        <name>[4Fe-4S] cluster</name>
        <dbReference type="ChEBI" id="CHEBI:49883"/>
    </ligand>
</feature>
<proteinExistence type="inferred from homology"/>
<evidence type="ECO:0000256" key="16">
    <source>
        <dbReference type="PIRSR" id="PIRSR037149-1"/>
    </source>
</evidence>
<dbReference type="PRINTS" id="PR00368">
    <property type="entry name" value="FADPNR"/>
</dbReference>
<keyword evidence="12 16" id="KW-0411">Iron-sulfur</keyword>
<dbReference type="InterPro" id="IPR023753">
    <property type="entry name" value="FAD/NAD-binding_dom"/>
</dbReference>
<dbReference type="CDD" id="cd19943">
    <property type="entry name" value="NirB_Fer2_BFD-like_1"/>
    <property type="match status" value="1"/>
</dbReference>
<evidence type="ECO:0000259" key="19">
    <source>
        <dbReference type="Pfam" id="PF04324"/>
    </source>
</evidence>
<dbReference type="PRINTS" id="PR00411">
    <property type="entry name" value="PNDRDTASEI"/>
</dbReference>
<keyword evidence="10" id="KW-0560">Oxidoreductase</keyword>
<evidence type="ECO:0000256" key="6">
    <source>
        <dbReference type="ARBA" id="ARBA00022630"/>
    </source>
</evidence>
<dbReference type="Gene3D" id="3.30.413.10">
    <property type="entry name" value="Sulfite Reductase Hemoprotein, domain 1"/>
    <property type="match status" value="1"/>
</dbReference>